<sequence length="31" mass="3460">MVVNEVKTTGRKRSRAPSTIAVCKFSLRPNL</sequence>
<protein>
    <submittedName>
        <fullName evidence="1">Uncharacterized protein</fullName>
    </submittedName>
</protein>
<proteinExistence type="predicted"/>
<dbReference type="EMBL" id="UINC01188375">
    <property type="protein sequence ID" value="SVE01568.1"/>
    <property type="molecule type" value="Genomic_DNA"/>
</dbReference>
<evidence type="ECO:0000313" key="1">
    <source>
        <dbReference type="EMBL" id="SVE01568.1"/>
    </source>
</evidence>
<name>A0A383A3K3_9ZZZZ</name>
<accession>A0A383A3K3</accession>
<feature type="non-terminal residue" evidence="1">
    <location>
        <position position="31"/>
    </location>
</feature>
<reference evidence="1" key="1">
    <citation type="submission" date="2018-05" db="EMBL/GenBank/DDBJ databases">
        <authorList>
            <person name="Lanie J.A."/>
            <person name="Ng W.-L."/>
            <person name="Kazmierczak K.M."/>
            <person name="Andrzejewski T.M."/>
            <person name="Davidsen T.M."/>
            <person name="Wayne K.J."/>
            <person name="Tettelin H."/>
            <person name="Glass J.I."/>
            <person name="Rusch D."/>
            <person name="Podicherti R."/>
            <person name="Tsui H.-C.T."/>
            <person name="Winkler M.E."/>
        </authorList>
    </citation>
    <scope>NUCLEOTIDE SEQUENCE</scope>
</reference>
<dbReference type="AlphaFoldDB" id="A0A383A3K3"/>
<gene>
    <name evidence="1" type="ORF">METZ01_LOCUS454422</name>
</gene>
<organism evidence="1">
    <name type="scientific">marine metagenome</name>
    <dbReference type="NCBI Taxonomy" id="408172"/>
    <lineage>
        <taxon>unclassified sequences</taxon>
        <taxon>metagenomes</taxon>
        <taxon>ecological metagenomes</taxon>
    </lineage>
</organism>